<feature type="compositionally biased region" description="Low complexity" evidence="1">
    <location>
        <begin position="2796"/>
        <end position="2816"/>
    </location>
</feature>
<feature type="compositionally biased region" description="Low complexity" evidence="1">
    <location>
        <begin position="1353"/>
        <end position="1389"/>
    </location>
</feature>
<feature type="compositionally biased region" description="Low complexity" evidence="1">
    <location>
        <begin position="2670"/>
        <end position="2679"/>
    </location>
</feature>
<feature type="compositionally biased region" description="Basic and acidic residues" evidence="1">
    <location>
        <begin position="2697"/>
        <end position="2707"/>
    </location>
</feature>
<feature type="compositionally biased region" description="Acidic residues" evidence="1">
    <location>
        <begin position="2207"/>
        <end position="2217"/>
    </location>
</feature>
<feature type="region of interest" description="Disordered" evidence="1">
    <location>
        <begin position="1708"/>
        <end position="2679"/>
    </location>
</feature>
<feature type="compositionally biased region" description="Low complexity" evidence="1">
    <location>
        <begin position="126"/>
        <end position="142"/>
    </location>
</feature>
<feature type="compositionally biased region" description="Low complexity" evidence="1">
    <location>
        <begin position="710"/>
        <end position="724"/>
    </location>
</feature>
<feature type="compositionally biased region" description="Basic and acidic residues" evidence="1">
    <location>
        <begin position="881"/>
        <end position="892"/>
    </location>
</feature>
<feature type="compositionally biased region" description="Gly residues" evidence="1">
    <location>
        <begin position="1473"/>
        <end position="1486"/>
    </location>
</feature>
<protein>
    <submittedName>
        <fullName evidence="2">Uncharacterized protein</fullName>
    </submittedName>
</protein>
<feature type="compositionally biased region" description="Low complexity" evidence="1">
    <location>
        <begin position="1884"/>
        <end position="1916"/>
    </location>
</feature>
<feature type="region of interest" description="Disordered" evidence="1">
    <location>
        <begin position="2970"/>
        <end position="3035"/>
    </location>
</feature>
<feature type="compositionally biased region" description="Gly residues" evidence="1">
    <location>
        <begin position="1201"/>
        <end position="1211"/>
    </location>
</feature>
<feature type="compositionally biased region" description="Basic residues" evidence="1">
    <location>
        <begin position="2265"/>
        <end position="2275"/>
    </location>
</feature>
<feature type="region of interest" description="Disordered" evidence="1">
    <location>
        <begin position="1104"/>
        <end position="1252"/>
    </location>
</feature>
<feature type="compositionally biased region" description="Low complexity" evidence="1">
    <location>
        <begin position="464"/>
        <end position="487"/>
    </location>
</feature>
<feature type="region of interest" description="Disordered" evidence="1">
    <location>
        <begin position="1529"/>
        <end position="1566"/>
    </location>
</feature>
<feature type="compositionally biased region" description="Low complexity" evidence="1">
    <location>
        <begin position="2035"/>
        <end position="2044"/>
    </location>
</feature>
<feature type="compositionally biased region" description="Pro residues" evidence="1">
    <location>
        <begin position="1422"/>
        <end position="1431"/>
    </location>
</feature>
<feature type="compositionally biased region" description="Basic and acidic residues" evidence="1">
    <location>
        <begin position="1827"/>
        <end position="1839"/>
    </location>
</feature>
<feature type="compositionally biased region" description="Gly residues" evidence="1">
    <location>
        <begin position="972"/>
        <end position="982"/>
    </location>
</feature>
<feature type="compositionally biased region" description="Basic and acidic residues" evidence="1">
    <location>
        <begin position="147"/>
        <end position="157"/>
    </location>
</feature>
<feature type="compositionally biased region" description="Pro residues" evidence="1">
    <location>
        <begin position="2417"/>
        <end position="2429"/>
    </location>
</feature>
<dbReference type="Proteomes" id="UP000002630">
    <property type="component" value="Linkage Group LG08"/>
</dbReference>
<organism evidence="2 3">
    <name type="scientific">Ectocarpus siliculosus</name>
    <name type="common">Brown alga</name>
    <name type="synonym">Conferva siliculosa</name>
    <dbReference type="NCBI Taxonomy" id="2880"/>
    <lineage>
        <taxon>Eukaryota</taxon>
        <taxon>Sar</taxon>
        <taxon>Stramenopiles</taxon>
        <taxon>Ochrophyta</taxon>
        <taxon>PX clade</taxon>
        <taxon>Phaeophyceae</taxon>
        <taxon>Ectocarpales</taxon>
        <taxon>Ectocarpaceae</taxon>
        <taxon>Ectocarpus</taxon>
    </lineage>
</organism>
<feature type="compositionally biased region" description="Basic and acidic residues" evidence="1">
    <location>
        <begin position="1759"/>
        <end position="1769"/>
    </location>
</feature>
<feature type="compositionally biased region" description="Low complexity" evidence="1">
    <location>
        <begin position="2440"/>
        <end position="2465"/>
    </location>
</feature>
<feature type="compositionally biased region" description="Low complexity" evidence="1">
    <location>
        <begin position="1497"/>
        <end position="1511"/>
    </location>
</feature>
<feature type="compositionally biased region" description="Low complexity" evidence="1">
    <location>
        <begin position="191"/>
        <end position="210"/>
    </location>
</feature>
<feature type="compositionally biased region" description="Basic and acidic residues" evidence="1">
    <location>
        <begin position="316"/>
        <end position="327"/>
    </location>
</feature>
<feature type="compositionally biased region" description="Basic and acidic residues" evidence="1">
    <location>
        <begin position="2724"/>
        <end position="2733"/>
    </location>
</feature>
<feature type="compositionally biased region" description="Basic and acidic residues" evidence="1">
    <location>
        <begin position="2986"/>
        <end position="2995"/>
    </location>
</feature>
<feature type="compositionally biased region" description="Basic and acidic residues" evidence="1">
    <location>
        <begin position="2507"/>
        <end position="2523"/>
    </location>
</feature>
<feature type="compositionally biased region" description="Gly residues" evidence="1">
    <location>
        <begin position="2562"/>
        <end position="2571"/>
    </location>
</feature>
<feature type="compositionally biased region" description="Low complexity" evidence="1">
    <location>
        <begin position="1537"/>
        <end position="1551"/>
    </location>
</feature>
<feature type="compositionally biased region" description="Low complexity" evidence="1">
    <location>
        <begin position="2976"/>
        <end position="2985"/>
    </location>
</feature>
<feature type="compositionally biased region" description="Gly residues" evidence="1">
    <location>
        <begin position="91"/>
        <end position="106"/>
    </location>
</feature>
<feature type="compositionally biased region" description="Acidic residues" evidence="1">
    <location>
        <begin position="227"/>
        <end position="240"/>
    </location>
</feature>
<reference evidence="2 3" key="1">
    <citation type="journal article" date="2010" name="Nature">
        <title>The Ectocarpus genome and the independent evolution of multicellularity in brown algae.</title>
        <authorList>
            <person name="Cock J.M."/>
            <person name="Sterck L."/>
            <person name="Rouze P."/>
            <person name="Scornet D."/>
            <person name="Allen A.E."/>
            <person name="Amoutzias G."/>
            <person name="Anthouard V."/>
            <person name="Artiguenave F."/>
            <person name="Aury J.M."/>
            <person name="Badger J.H."/>
            <person name="Beszteri B."/>
            <person name="Billiau K."/>
            <person name="Bonnet E."/>
            <person name="Bothwell J.H."/>
            <person name="Bowler C."/>
            <person name="Boyen C."/>
            <person name="Brownlee C."/>
            <person name="Carrano C.J."/>
            <person name="Charrier B."/>
            <person name="Cho G.Y."/>
            <person name="Coelho S.M."/>
            <person name="Collen J."/>
            <person name="Corre E."/>
            <person name="Da Silva C."/>
            <person name="Delage L."/>
            <person name="Delaroque N."/>
            <person name="Dittami S.M."/>
            <person name="Doulbeau S."/>
            <person name="Elias M."/>
            <person name="Farnham G."/>
            <person name="Gachon C.M."/>
            <person name="Gschloessl B."/>
            <person name="Heesch S."/>
            <person name="Jabbari K."/>
            <person name="Jubin C."/>
            <person name="Kawai H."/>
            <person name="Kimura K."/>
            <person name="Kloareg B."/>
            <person name="Kupper F.C."/>
            <person name="Lang D."/>
            <person name="Le Bail A."/>
            <person name="Leblanc C."/>
            <person name="Lerouge P."/>
            <person name="Lohr M."/>
            <person name="Lopez P.J."/>
            <person name="Martens C."/>
            <person name="Maumus F."/>
            <person name="Michel G."/>
            <person name="Miranda-Saavedra D."/>
            <person name="Morales J."/>
            <person name="Moreau H."/>
            <person name="Motomura T."/>
            <person name="Nagasato C."/>
            <person name="Napoli C.A."/>
            <person name="Nelson D.R."/>
            <person name="Nyvall-Collen P."/>
            <person name="Peters A.F."/>
            <person name="Pommier C."/>
            <person name="Potin P."/>
            <person name="Poulain J."/>
            <person name="Quesneville H."/>
            <person name="Read B."/>
            <person name="Rensing S.A."/>
            <person name="Ritter A."/>
            <person name="Rousvoal S."/>
            <person name="Samanta M."/>
            <person name="Samson G."/>
            <person name="Schroeder D.C."/>
            <person name="Segurens B."/>
            <person name="Strittmatter M."/>
            <person name="Tonon T."/>
            <person name="Tregear J.W."/>
            <person name="Valentin K."/>
            <person name="von Dassow P."/>
            <person name="Yamagishi T."/>
            <person name="Van de Peer Y."/>
            <person name="Wincker P."/>
        </authorList>
    </citation>
    <scope>NUCLEOTIDE SEQUENCE [LARGE SCALE GENOMIC DNA]</scope>
    <source>
        <strain evidence="3">Ec32 / CCAP1310/4</strain>
    </source>
</reference>
<feature type="compositionally biased region" description="Low complexity" evidence="1">
    <location>
        <begin position="2472"/>
        <end position="2490"/>
    </location>
</feature>
<feature type="compositionally biased region" description="Basic and acidic residues" evidence="1">
    <location>
        <begin position="1721"/>
        <end position="1734"/>
    </location>
</feature>
<dbReference type="OrthoDB" id="10548839at2759"/>
<feature type="compositionally biased region" description="Polar residues" evidence="1">
    <location>
        <begin position="618"/>
        <end position="635"/>
    </location>
</feature>
<feature type="compositionally biased region" description="Low complexity" evidence="1">
    <location>
        <begin position="363"/>
        <end position="377"/>
    </location>
</feature>
<proteinExistence type="predicted"/>
<sequence length="3281" mass="325450">MGNQASDDAAHQPEDAPPAEDLIPAGESPDRSSYHMRSGDRACAAEASPGGVGSGGGGIATGNPVHAASNSLAGSAFPYAATTASDDRIGNAGGGCQDAGRGGGSQSQGWLSADVRRHSGGQSTGPTSTAATATTPTEAASANGCTRADDDTRRDSGDAQQQQQQRPRGGEVTGWMPLGGPAIRAGGEGTAGPRWASGAAAAAVGGRTVAQHGSRVFADRQFGADGAQEEVEKDEEEQEEGVPCADPANKNQDEEADETPGAHAKRKDDAEPADDASDATQGDAKAAEANDTAGAEQTETAVLEEVLPVTGTKGQVSDKDQPPHEATEGAAGGDTLDGVPAAAAVDRQDADRPPRRRVSPRAGSLPSTTTEPLSTGTRNTRRSVRGGTTLKNGPENGAQPLGGSSYLGGERGASSVDDGGDPGAATVLTAKQTAGAGSEKAEDAADAPKNGVVATAPTSHEKTAAASPTSSPTASSTASPTASSSSPMNTPELNANKIRLGDNTEAQGQGAPPEENARMEAPPATPPAGPPTRSRLRRAAAGVQPQPNEGSGSGKAAPMVVLLEGGKTWDPYAGEETHRVAVWEPKSRRMIGGVSAPMRRELRAFLAEGKYEIYNGQDGKNTGPVTFSKTGTPSNDPRGRGRGRPPNSAAPVAVLLTSPCRETTTGETTGSPSACLPNTRARQQQQQQQQRASRTPSSTKTAAARGGDVGRPPEGAGAAAVPPAAEKRGRGGKRSSPRLLSDESGTEGDPAGEGDGGGGGNGSGHDSGPRHRSVAAAGAAKPVEMSGEEEERHAGKATLGVSNRIGRRGDAGTRGGGGGGGGVSTRERLRRGGDGEDGGGDRGKKANAVTKAGKGSSKGSGGGASSPATLRRNGKEGTTGGRRDGGGGDSSRDAPSSSLRSSSRKGVTRSDGAAAAAPAASTQQEQETGRRRLKKPAVSGTSESTKESSRPAPASSAPTKGGASAVKKRTSGRGGRSGGGAAQEGSAAAEAGAGTQQKTKSKKRPRKRIGLQGEPWVAMWAQGFSDEDEAIAADERAYERTVRDRQSFAQQERSEQEAFLRERERQKALHQMFGKKYRTPVEKCRDREMERLLDATIEITSELIATPAGGRTSGRNNVPKPAGRAMPSRARDGNGRGNTSEPLPAENGAGGVVEEGVRLTRGHTRRARGNGAGAARGVGSSSSGGEGVSSESAADGALTPAGGGEGDGTRSGSGAAAKGKEKAVAPARRSSGRLSTAAAGGSSEEGGGGGARAAVALVAPPLPGDDAAAAAADDQTDGASLSVLQDGYHNRLTCPACNAGAELRPVTLTGGRGRGSMFAPFSTPSQPVAVKAAQSLSSSNRIGGGAPKDSSAGEEVGSAAAAADGTEGRAAAPESAAAVAADSTGRGVLTSGGGDGGDGSVALANGGTEENACDDGSAVDGMPPPPPPPPAAVENGTVSAPEATAATTPNEGPDGRGEGGAAVAVSNPDDAKGGGGGDGGGGGGGAQFRRDGHHDAAATAAAAAAAPPSDSEVVAAAAADIAERGACVAAGAPGDGPPSEASAFASSSPSADGGGAAAGVGGEAKPPAAAATVGVSCGGTDKNATSGVCSSDGGQGEGKDQEQVQEQAPPMPKSMKRSISAVTSGGSGSGAPAERGGENAGFWCPPFKLVQGLPPYNRGYNLIFQRAYRGGLIFDTPGAIPKPTVVPHTLAPAGGGGWNTGIDIPRVSKKARRDKQQQPPQKHDPTDGGGGDKKPSKKKDKKGSKKKDKKGSKKSAPGKGDDVKQERVEGAAAAVGSPPVPSADAGSARKPAAETGDAGVSAGGRWTSRRTVLGDAGRKHNSGSGEETSRAGPERETRKHGVSSSSPSSSSYVVAWLEGEARKLERPPAGVQPDGISRTMIEDLPVGPESSVVEPPLPPSSSSGAVTAASAPATATPGGGGAGGHDSDGAPSRPRQKEEKPPVRSSPTAASEPRGGEGEGSREMEEAAKGDDKAGGQRETRKRGSATAVAGGRRGRREGRAVSPALKRVASRKDSAGQGQEDTGRSSGGEGSAGRGSVSSSQAEAGEDAGADDKHAHGCVGPDPPENSAAPMTSGCREKSGAGDDVGAPKVAAAASAAVGAAVVLKPNQEREEEGRQQQQPLCTPSRRGGLTSQLPTGDAVDSTATAACRTKGKSPARLKQMAKKKSSFPTKGDGDAASGKGKGRGETPRRSSIPLSPTQAVFQMPSDDDEEDEEEAAACAAPIKQRRELSLAKRTAAVGSTPPATGPAAPAPSSQPQPVLSSSIKKKKKKKKKKKSDDDGGGSDSSLAGKAAPVGVTKARPTKGNDHAVARAAPATGGESEARVGAAGGAKAKRGRDGKDGVGAGCDAPAGAASAAAVVPQPSGRKQRATAPPVFYGDDDSGDGDGDGDDLRRHPIAVSAPGSKAKPNRKRKNPADPAPAAAPQPPPKAGAAEHSREGAVASATPKAPAVKTKTATAAAVPKTSRSGVVVAAAAAAAAAATAAAAAAAGAERDSGPEGPQAKKAKRSAEVAETREKKLERGEAAAAGGGVNEWPASPRGDEGCQSDGQDAKVSGAATVAAAGGGGGGASGDGPPRLGGDWKPGRKRERSSEGGEKNEKPDQEGVCAGSDRTREAKGNAVVGANGDVGASARVILPEEGGAETAGSGRGPSGTDTGENGGGGGSGHAREAAAAAAAALGCVRRGSRVKKAIAYLGDDEPKPPGRSRDNAGGGVRRQRGRGRSPRVADDRHNGDDIGFEASEKAATSGSGDEARLPGAEGDVLGRASRALATNRVCVGTPPSRGAGPTPVRRRKNTSARAAPRAGASAGSLSASAAARGKDYPKGHPGLGAASLTIGGDVSCFGGVSGVGLGSLRGGDGLNYRSAAAEAASVASSLREQRRHDLFWPPSSSSLLERAGADLGSSARASAPVGGSGGGGSGWSLNPCSHDGFGGGGEGGIGMFGKEMTVVQSWTTEEEGDAAANGFVAADSSNRRAEAPAGQQQQSPRQREQARGDDDYSGQQRQLKRQPVQAIPPGRGQRAGDTAPGTINSHETSSTTAAVAAAAVLPSCRELLSDHHSGDARGVPMPVAAAPTGSSAAAAAAGAMPSPKAKPLASAGSIFSTPYRPSATWTGGGDIYADGASAGGGGGGDEEGARAGGGGRVGSEIHRNQPRHDLYGDLERRGRQPISAADFYGHDLGLLPSICPYVASAAASPAPAAMNPFPTCGTMDSRDEDAGYAASILSASPWHHPPAAVAYNQGGASTNLAWPPKDPPPGGSPSSMPAGALAFASSLSPTQAPSRA</sequence>
<keyword evidence="3" id="KW-1185">Reference proteome</keyword>
<feature type="compositionally biased region" description="Basic and acidic residues" evidence="1">
    <location>
        <begin position="2589"/>
        <end position="2602"/>
    </location>
</feature>
<accession>D7FZ15</accession>
<feature type="compositionally biased region" description="Gly residues" evidence="1">
    <location>
        <begin position="1170"/>
        <end position="1187"/>
    </location>
</feature>
<feature type="compositionally biased region" description="Low complexity" evidence="1">
    <location>
        <begin position="2617"/>
        <end position="2629"/>
    </location>
</feature>
<feature type="compositionally biased region" description="Polar residues" evidence="1">
    <location>
        <begin position="691"/>
        <end position="701"/>
    </location>
</feature>
<dbReference type="EMBL" id="FN649733">
    <property type="protein sequence ID" value="CBJ32632.1"/>
    <property type="molecule type" value="Genomic_DNA"/>
</dbReference>
<feature type="compositionally biased region" description="Polar residues" evidence="1">
    <location>
        <begin position="3270"/>
        <end position="3281"/>
    </location>
</feature>
<feature type="compositionally biased region" description="Low complexity" evidence="1">
    <location>
        <begin position="2346"/>
        <end position="2365"/>
    </location>
</feature>
<evidence type="ECO:0000313" key="3">
    <source>
        <dbReference type="Proteomes" id="UP000002630"/>
    </source>
</evidence>
<feature type="compositionally biased region" description="Low complexity" evidence="1">
    <location>
        <begin position="2083"/>
        <end position="2104"/>
    </location>
</feature>
<feature type="region of interest" description="Disordered" evidence="1">
    <location>
        <begin position="1"/>
        <end position="70"/>
    </location>
</feature>
<feature type="compositionally biased region" description="Low complexity" evidence="1">
    <location>
        <begin position="983"/>
        <end position="998"/>
    </location>
</feature>
<feature type="region of interest" description="Disordered" evidence="1">
    <location>
        <begin position="2692"/>
        <end position="2818"/>
    </location>
</feature>
<gene>
    <name evidence="2" type="ORF">Esi_0351_0009</name>
</gene>
<feature type="compositionally biased region" description="Basic residues" evidence="1">
    <location>
        <begin position="2151"/>
        <end position="2167"/>
    </location>
</feature>
<feature type="compositionally biased region" description="Low complexity" evidence="1">
    <location>
        <begin position="1618"/>
        <end position="1634"/>
    </location>
</feature>
<evidence type="ECO:0000256" key="1">
    <source>
        <dbReference type="SAM" id="MobiDB-lite"/>
    </source>
</evidence>
<feature type="region of interest" description="Disordered" evidence="1">
    <location>
        <begin position="1317"/>
        <end position="1511"/>
    </location>
</feature>
<feature type="compositionally biased region" description="Basic and acidic residues" evidence="1">
    <location>
        <begin position="825"/>
        <end position="844"/>
    </location>
</feature>
<dbReference type="EMBL" id="FN648544">
    <property type="protein sequence ID" value="CBJ32632.1"/>
    <property type="molecule type" value="Genomic_DNA"/>
</dbReference>
<feature type="compositionally biased region" description="Basic and acidic residues" evidence="1">
    <location>
        <begin position="28"/>
        <end position="40"/>
    </location>
</feature>
<dbReference type="OMA" id="ANKLKCW"/>
<feature type="region of interest" description="Disordered" evidence="1">
    <location>
        <begin position="3233"/>
        <end position="3281"/>
    </location>
</feature>
<feature type="region of interest" description="Disordered" evidence="1">
    <location>
        <begin position="3121"/>
        <end position="3152"/>
    </location>
</feature>
<name>D7FZ15_ECTSI</name>
<feature type="compositionally biased region" description="Low complexity" evidence="1">
    <location>
        <begin position="2237"/>
        <end position="2249"/>
    </location>
</feature>
<feature type="compositionally biased region" description="Low complexity" evidence="1">
    <location>
        <begin position="1188"/>
        <end position="1197"/>
    </location>
</feature>
<feature type="region of interest" description="Disordered" evidence="1">
    <location>
        <begin position="613"/>
        <end position="1013"/>
    </location>
</feature>
<feature type="compositionally biased region" description="Acidic residues" evidence="1">
    <location>
        <begin position="2378"/>
        <end position="2389"/>
    </location>
</feature>
<evidence type="ECO:0000313" key="2">
    <source>
        <dbReference type="EMBL" id="CBJ32632.1"/>
    </source>
</evidence>
<feature type="compositionally biased region" description="Gly residues" evidence="1">
    <location>
        <begin position="50"/>
        <end position="60"/>
    </location>
</feature>
<feature type="compositionally biased region" description="Basic and acidic residues" evidence="1">
    <location>
        <begin position="1954"/>
        <end position="1979"/>
    </location>
</feature>
<feature type="region of interest" description="Disordered" evidence="1">
    <location>
        <begin position="85"/>
        <end position="557"/>
    </location>
</feature>
<feature type="compositionally biased region" description="Gly residues" evidence="1">
    <location>
        <begin position="753"/>
        <end position="765"/>
    </location>
</feature>
<feature type="compositionally biased region" description="Gly residues" evidence="1">
    <location>
        <begin position="1390"/>
        <end position="1399"/>
    </location>
</feature>
<feature type="compositionally biased region" description="Basic residues" evidence="1">
    <location>
        <begin position="1735"/>
        <end position="1753"/>
    </location>
</feature>
<feature type="compositionally biased region" description="Gly residues" evidence="1">
    <location>
        <begin position="1552"/>
        <end position="1562"/>
    </location>
</feature>
<feature type="compositionally biased region" description="Gly residues" evidence="1">
    <location>
        <begin position="812"/>
        <end position="823"/>
    </location>
</feature>
<feature type="region of interest" description="Disordered" evidence="1">
    <location>
        <begin position="1587"/>
        <end position="1635"/>
    </location>
</feature>
<dbReference type="InParanoid" id="D7FZ15"/>
<feature type="compositionally biased region" description="Basic residues" evidence="1">
    <location>
        <begin position="999"/>
        <end position="1009"/>
    </location>
</feature>